<keyword evidence="2" id="KW-0442">Lipid degradation</keyword>
<evidence type="ECO:0000313" key="7">
    <source>
        <dbReference type="EMBL" id="CAK9110013.1"/>
    </source>
</evidence>
<accession>A0ABP0SCE6</accession>
<evidence type="ECO:0000256" key="4">
    <source>
        <dbReference type="ARBA" id="ARBA00038012"/>
    </source>
</evidence>
<protein>
    <recommendedName>
        <fullName evidence="5">Mitochondrial cardiolipin hydrolase</fullName>
    </recommendedName>
</protein>
<dbReference type="SUPFAM" id="SSF56024">
    <property type="entry name" value="Phospholipase D/nuclease"/>
    <property type="match status" value="1"/>
</dbReference>
<evidence type="ECO:0000256" key="5">
    <source>
        <dbReference type="ARBA" id="ARBA00040549"/>
    </source>
</evidence>
<name>A0ABP0SCE6_9DINO</name>
<dbReference type="InterPro" id="IPR051406">
    <property type="entry name" value="PLD_domain"/>
</dbReference>
<dbReference type="Gene3D" id="3.30.870.10">
    <property type="entry name" value="Endonuclease Chain A"/>
    <property type="match status" value="1"/>
</dbReference>
<keyword evidence="7" id="KW-0762">Sugar transport</keyword>
<evidence type="ECO:0000256" key="3">
    <source>
        <dbReference type="ARBA" id="ARBA00023098"/>
    </source>
</evidence>
<dbReference type="EMBL" id="CAXAMM010043439">
    <property type="protein sequence ID" value="CAK9110013.1"/>
    <property type="molecule type" value="Genomic_DNA"/>
</dbReference>
<reference evidence="7 8" key="1">
    <citation type="submission" date="2024-02" db="EMBL/GenBank/DDBJ databases">
        <authorList>
            <person name="Chen Y."/>
            <person name="Shah S."/>
            <person name="Dougan E. K."/>
            <person name="Thang M."/>
            <person name="Chan C."/>
        </authorList>
    </citation>
    <scope>NUCLEOTIDE SEQUENCE [LARGE SCALE GENOMIC DNA]</scope>
</reference>
<evidence type="ECO:0000259" key="6">
    <source>
        <dbReference type="Pfam" id="PF13091"/>
    </source>
</evidence>
<evidence type="ECO:0000313" key="8">
    <source>
        <dbReference type="Proteomes" id="UP001642464"/>
    </source>
</evidence>
<evidence type="ECO:0000256" key="2">
    <source>
        <dbReference type="ARBA" id="ARBA00022963"/>
    </source>
</evidence>
<keyword evidence="8" id="KW-1185">Reference proteome</keyword>
<evidence type="ECO:0000256" key="1">
    <source>
        <dbReference type="ARBA" id="ARBA00022801"/>
    </source>
</evidence>
<keyword evidence="7" id="KW-0813">Transport</keyword>
<feature type="domain" description="Phospholipase D-like" evidence="6">
    <location>
        <begin position="465"/>
        <end position="591"/>
    </location>
</feature>
<keyword evidence="3" id="KW-0443">Lipid metabolism</keyword>
<organism evidence="7 8">
    <name type="scientific">Durusdinium trenchii</name>
    <dbReference type="NCBI Taxonomy" id="1381693"/>
    <lineage>
        <taxon>Eukaryota</taxon>
        <taxon>Sar</taxon>
        <taxon>Alveolata</taxon>
        <taxon>Dinophyceae</taxon>
        <taxon>Suessiales</taxon>
        <taxon>Symbiodiniaceae</taxon>
        <taxon>Durusdinium</taxon>
    </lineage>
</organism>
<dbReference type="PANTHER" id="PTHR43856">
    <property type="entry name" value="CARDIOLIPIN HYDROLASE"/>
    <property type="match status" value="1"/>
</dbReference>
<dbReference type="Pfam" id="PF13091">
    <property type="entry name" value="PLDc_2"/>
    <property type="match status" value="1"/>
</dbReference>
<dbReference type="InterPro" id="IPR025202">
    <property type="entry name" value="PLD-like_dom"/>
</dbReference>
<proteinExistence type="inferred from homology"/>
<keyword evidence="1" id="KW-0378">Hydrolase</keyword>
<sequence>MILDFPGALQLLRVVRGNEVSAYSEPEVRGFLRQRKAELEEKDYYNRKGQQLPEGPEHGFFFISYAWEPPCESDPRRGALPGEPAYLPSLLQQQGRPEEFDDAYEWYAQAQAKSVYLECRGQRGIQPKDAFFWIERASLPQTGKLFELVKARSFYLLEYILLSKAIIAVASPHYFSRGWCLFEFACKLATSTDFSALGVAWKAFVNFGSRKDGFDASLYAEVISGISIEGAEFSIEEDREVLLRLVDELFTSRPSFDRFAKFAALSRLGRSCYTQEDREPFSLLAHQEGFPQLSTLLKSPHTFDPRKDQEHLMAFDEALQSVFREERAQAVRLAVVESLQLQARQALAEPQEYTYVLYAVQGNPDLGVQDPQNEGPSSTGPGLHYATKVSLEVRTNTLDGQEVHFNRGVAGSQRFARLSSGARELVPRSLEQWQWFSHGLEEALLNFVQRATENWGLRCAFYEAHYPPVIRALADARRRGASVGIVMDWKRASWSEDRKVWTQRGPQHLNYWALAEAGLLNSGCVHYRTQPNSAISHNKFIVLLAPDGRAVAVWTGSTNITAGAIFGHSNVGHVLTQPELCQKYLQYWERLAEDPDKKALAAFNEEITPLPTGDWSQVALFSPRLRWADALSFIAQLILRARSSVAFTAAFGIGREVAPALLAAGSEGAGTPLPTYLLLESQGNWQASRDAVQELQRQGLRS</sequence>
<comment type="caution">
    <text evidence="7">The sequence shown here is derived from an EMBL/GenBank/DDBJ whole genome shotgun (WGS) entry which is preliminary data.</text>
</comment>
<dbReference type="Proteomes" id="UP001642464">
    <property type="component" value="Unassembled WGS sequence"/>
</dbReference>
<gene>
    <name evidence="7" type="ORF">SCF082_LOCUS51104</name>
</gene>
<comment type="similarity">
    <text evidence="4">Belongs to the phospholipase D family. MitoPLD/Zucchini subfamily.</text>
</comment>
<dbReference type="PANTHER" id="PTHR43856:SF1">
    <property type="entry name" value="MITOCHONDRIAL CARDIOLIPIN HYDROLASE"/>
    <property type="match status" value="1"/>
</dbReference>